<evidence type="ECO:0000313" key="4">
    <source>
        <dbReference type="Proteomes" id="UP000177306"/>
    </source>
</evidence>
<dbReference type="Gene3D" id="1.10.530.10">
    <property type="match status" value="1"/>
</dbReference>
<dbReference type="SUPFAM" id="SSF53955">
    <property type="entry name" value="Lysozyme-like"/>
    <property type="match status" value="1"/>
</dbReference>
<accession>A0A1F6EIA9</accession>
<organism evidence="3 4">
    <name type="scientific">Candidatus Kaiserbacteria bacterium RIFCSPLOWO2_01_FULL_53_17</name>
    <dbReference type="NCBI Taxonomy" id="1798511"/>
    <lineage>
        <taxon>Bacteria</taxon>
        <taxon>Candidatus Kaiseribacteriota</taxon>
    </lineage>
</organism>
<dbReference type="PANTHER" id="PTHR37423:SF2">
    <property type="entry name" value="MEMBRANE-BOUND LYTIC MUREIN TRANSGLYCOSYLASE C"/>
    <property type="match status" value="1"/>
</dbReference>
<comment type="caution">
    <text evidence="3">The sequence shown here is derived from an EMBL/GenBank/DDBJ whole genome shotgun (WGS) entry which is preliminary data.</text>
</comment>
<reference evidence="3 4" key="1">
    <citation type="journal article" date="2016" name="Nat. Commun.">
        <title>Thousands of microbial genomes shed light on interconnected biogeochemical processes in an aquifer system.</title>
        <authorList>
            <person name="Anantharaman K."/>
            <person name="Brown C.T."/>
            <person name="Hug L.A."/>
            <person name="Sharon I."/>
            <person name="Castelle C.J."/>
            <person name="Probst A.J."/>
            <person name="Thomas B.C."/>
            <person name="Singh A."/>
            <person name="Wilkins M.J."/>
            <person name="Karaoz U."/>
            <person name="Brodie E.L."/>
            <person name="Williams K.H."/>
            <person name="Hubbard S.S."/>
            <person name="Banfield J.F."/>
        </authorList>
    </citation>
    <scope>NUCLEOTIDE SEQUENCE [LARGE SCALE GENOMIC DNA]</scope>
</reference>
<dbReference type="Proteomes" id="UP000177306">
    <property type="component" value="Unassembled WGS sequence"/>
</dbReference>
<sequence length="338" mass="37011">MCVGVTATPAWAQYPYGGGRPTLPDRPAKFAPLDPVDPKLDLPVELTGRRLCADDLVRIAAEKYGVDPALIKSVVLVESGGDPKAVSPKGAAGCMQLMPGTARDLGVRNRFDPWQNIAAGTQYLRDLLDRFKGDLVLALAGYNAGPGAVEEHGGVPPFAETRGFVRKVFALYRDRDKPVQFDVAVARRGGDVPVTRVSRQARNADPRIATAEARIEEINRAQKRRDHIVRLERLLERSAMRAENCTAKGVERVAYAERRAAYRPDRFPDVSSHVSRVRTYTETCVLREEIAQIKFGELLAKARRSAGLAASPDAPVPTGWVLSSEDPESGTAVYVRQQ</sequence>
<gene>
    <name evidence="3" type="ORF">A3A38_03030</name>
</gene>
<dbReference type="CDD" id="cd00254">
    <property type="entry name" value="LT-like"/>
    <property type="match status" value="1"/>
</dbReference>
<name>A0A1F6EIA9_9BACT</name>
<dbReference type="PANTHER" id="PTHR37423">
    <property type="entry name" value="SOLUBLE LYTIC MUREIN TRANSGLYCOSYLASE-RELATED"/>
    <property type="match status" value="1"/>
</dbReference>
<dbReference type="EMBL" id="MFLY01000002">
    <property type="protein sequence ID" value="OGG73384.1"/>
    <property type="molecule type" value="Genomic_DNA"/>
</dbReference>
<feature type="region of interest" description="Disordered" evidence="1">
    <location>
        <begin position="307"/>
        <end position="338"/>
    </location>
</feature>
<evidence type="ECO:0000313" key="3">
    <source>
        <dbReference type="EMBL" id="OGG73384.1"/>
    </source>
</evidence>
<feature type="domain" description="Transglycosylase SLT" evidence="2">
    <location>
        <begin position="56"/>
        <end position="152"/>
    </location>
</feature>
<evidence type="ECO:0000259" key="2">
    <source>
        <dbReference type="Pfam" id="PF01464"/>
    </source>
</evidence>
<dbReference type="InterPro" id="IPR023346">
    <property type="entry name" value="Lysozyme-like_dom_sf"/>
</dbReference>
<dbReference type="Pfam" id="PF01464">
    <property type="entry name" value="SLT"/>
    <property type="match status" value="1"/>
</dbReference>
<evidence type="ECO:0000256" key="1">
    <source>
        <dbReference type="SAM" id="MobiDB-lite"/>
    </source>
</evidence>
<proteinExistence type="predicted"/>
<dbReference type="AlphaFoldDB" id="A0A1F6EIA9"/>
<dbReference type="InterPro" id="IPR008258">
    <property type="entry name" value="Transglycosylase_SLT_dom_1"/>
</dbReference>
<protein>
    <recommendedName>
        <fullName evidence="2">Transglycosylase SLT domain-containing protein</fullName>
    </recommendedName>
</protein>